<reference evidence="8 9" key="1">
    <citation type="submission" date="2019-10" db="EMBL/GenBank/DDBJ databases">
        <title>Assembly and Annotation for the nematode Trichostrongylus colubriformis.</title>
        <authorList>
            <person name="Martin J."/>
        </authorList>
    </citation>
    <scope>NUCLEOTIDE SEQUENCE [LARGE SCALE GENOMIC DNA]</scope>
    <source>
        <strain evidence="8">G859</strain>
        <tissue evidence="8">Whole worm</tissue>
    </source>
</reference>
<dbReference type="InterPro" id="IPR036259">
    <property type="entry name" value="MFS_trans_sf"/>
</dbReference>
<dbReference type="Proteomes" id="UP001331761">
    <property type="component" value="Unassembled WGS sequence"/>
</dbReference>
<accession>A0AAN8IXC8</accession>
<dbReference type="EMBL" id="WIXE01002320">
    <property type="protein sequence ID" value="KAK5984917.1"/>
    <property type="molecule type" value="Genomic_DNA"/>
</dbReference>
<feature type="transmembrane region" description="Helical" evidence="6">
    <location>
        <begin position="31"/>
        <end position="51"/>
    </location>
</feature>
<evidence type="ECO:0000256" key="7">
    <source>
        <dbReference type="SAM" id="MobiDB-lite"/>
    </source>
</evidence>
<name>A0AAN8IXC8_TRICO</name>
<feature type="transmembrane region" description="Helical" evidence="6">
    <location>
        <begin position="120"/>
        <end position="142"/>
    </location>
</feature>
<comment type="caution">
    <text evidence="6">Lacks conserved residue(s) required for the propagation of feature annotation.</text>
</comment>
<protein>
    <recommendedName>
        <fullName evidence="6">Battenin</fullName>
    </recommendedName>
</protein>
<dbReference type="InterPro" id="IPR003492">
    <property type="entry name" value="Battenin_disease_Cln3"/>
</dbReference>
<comment type="similarity">
    <text evidence="2 6">Belongs to the battenin family.</text>
</comment>
<dbReference type="PANTHER" id="PTHR10981">
    <property type="entry name" value="BATTENIN"/>
    <property type="match status" value="1"/>
</dbReference>
<dbReference type="Pfam" id="PF02487">
    <property type="entry name" value="CLN3"/>
    <property type="match status" value="1"/>
</dbReference>
<feature type="transmembrane region" description="Helical" evidence="6">
    <location>
        <begin position="58"/>
        <end position="78"/>
    </location>
</feature>
<evidence type="ECO:0000256" key="3">
    <source>
        <dbReference type="ARBA" id="ARBA00022692"/>
    </source>
</evidence>
<keyword evidence="6" id="KW-0458">Lysosome</keyword>
<dbReference type="SUPFAM" id="SSF103473">
    <property type="entry name" value="MFS general substrate transporter"/>
    <property type="match status" value="1"/>
</dbReference>
<dbReference type="AlphaFoldDB" id="A0AAN8IXC8"/>
<feature type="region of interest" description="Disordered" evidence="7">
    <location>
        <begin position="170"/>
        <end position="190"/>
    </location>
</feature>
<dbReference type="GO" id="GO:0007040">
    <property type="term" value="P:lysosome organization"/>
    <property type="evidence" value="ECO:0007669"/>
    <property type="project" value="TreeGrafter"/>
</dbReference>
<dbReference type="PANTHER" id="PTHR10981:SF8">
    <property type="entry name" value="BATTENIN"/>
    <property type="match status" value="1"/>
</dbReference>
<feature type="compositionally biased region" description="Low complexity" evidence="7">
    <location>
        <begin position="178"/>
        <end position="188"/>
    </location>
</feature>
<evidence type="ECO:0000256" key="5">
    <source>
        <dbReference type="ARBA" id="ARBA00023136"/>
    </source>
</evidence>
<evidence type="ECO:0000256" key="6">
    <source>
        <dbReference type="RuleBase" id="RU361113"/>
    </source>
</evidence>
<dbReference type="PRINTS" id="PR01315">
    <property type="entry name" value="BATTENIN"/>
</dbReference>
<comment type="caution">
    <text evidence="8">The sequence shown here is derived from an EMBL/GenBank/DDBJ whole genome shotgun (WGS) entry which is preliminary data.</text>
</comment>
<evidence type="ECO:0000313" key="9">
    <source>
        <dbReference type="Proteomes" id="UP001331761"/>
    </source>
</evidence>
<dbReference type="GO" id="GO:0005765">
    <property type="term" value="C:lysosomal membrane"/>
    <property type="evidence" value="ECO:0007669"/>
    <property type="project" value="UniProtKB-SubCell"/>
</dbReference>
<dbReference type="GO" id="GO:0051453">
    <property type="term" value="P:regulation of intracellular pH"/>
    <property type="evidence" value="ECO:0007669"/>
    <property type="project" value="TreeGrafter"/>
</dbReference>
<evidence type="ECO:0000256" key="4">
    <source>
        <dbReference type="ARBA" id="ARBA00022989"/>
    </source>
</evidence>
<organism evidence="8 9">
    <name type="scientific">Trichostrongylus colubriformis</name>
    <name type="common">Black scour worm</name>
    <dbReference type="NCBI Taxonomy" id="6319"/>
    <lineage>
        <taxon>Eukaryota</taxon>
        <taxon>Metazoa</taxon>
        <taxon>Ecdysozoa</taxon>
        <taxon>Nematoda</taxon>
        <taxon>Chromadorea</taxon>
        <taxon>Rhabditida</taxon>
        <taxon>Rhabditina</taxon>
        <taxon>Rhabditomorpha</taxon>
        <taxon>Strongyloidea</taxon>
        <taxon>Trichostrongylidae</taxon>
        <taxon>Trichostrongylus</taxon>
    </lineage>
</organism>
<feature type="non-terminal residue" evidence="8">
    <location>
        <position position="208"/>
    </location>
</feature>
<comment type="subcellular location">
    <subcellularLocation>
        <location evidence="1">Endomembrane system</location>
        <topology evidence="1">Multi-pass membrane protein</topology>
    </subcellularLocation>
    <subcellularLocation>
        <location evidence="6">Lysosome membrane</location>
        <topology evidence="6">Multi-pass membrane protein</topology>
    </subcellularLocation>
</comment>
<dbReference type="GO" id="GO:0012505">
    <property type="term" value="C:endomembrane system"/>
    <property type="evidence" value="ECO:0007669"/>
    <property type="project" value="UniProtKB-SubCell"/>
</dbReference>
<proteinExistence type="inferred from homology"/>
<evidence type="ECO:0000313" key="8">
    <source>
        <dbReference type="EMBL" id="KAK5984917.1"/>
    </source>
</evidence>
<evidence type="ECO:0000256" key="1">
    <source>
        <dbReference type="ARBA" id="ARBA00004127"/>
    </source>
</evidence>
<keyword evidence="4 6" id="KW-1133">Transmembrane helix</keyword>
<keyword evidence="9" id="KW-1185">Reference proteome</keyword>
<gene>
    <name evidence="8" type="ORF">GCK32_013898</name>
</gene>
<sequence>MSTGAVLLADNLPSLIVKLTFPFFMHRIPFVFRHVLICLLQATSYFVVAFSLNVPMSLAGVCLASLGSGVGEISYLALASHYPALAIAAWSSGTGGAGLIGSFSYAFLTEKSMADLQPKVALLIQLFVPVVFALTYFFILVIPDDIHTPGWNPKTWIVPVEGSLEAKRKISTSEGAEKSSQTSKSTSSNLRVPQRELTFLQKIQHIVV</sequence>
<evidence type="ECO:0000256" key="2">
    <source>
        <dbReference type="ARBA" id="ARBA00007467"/>
    </source>
</evidence>
<feature type="transmembrane region" description="Helical" evidence="6">
    <location>
        <begin position="84"/>
        <end position="108"/>
    </location>
</feature>
<keyword evidence="3 6" id="KW-0812">Transmembrane</keyword>
<keyword evidence="5 6" id="KW-0472">Membrane</keyword>